<evidence type="ECO:0000259" key="7">
    <source>
        <dbReference type="Pfam" id="PF02687"/>
    </source>
</evidence>
<feature type="transmembrane region" description="Helical" evidence="6">
    <location>
        <begin position="21"/>
        <end position="45"/>
    </location>
</feature>
<reference evidence="8" key="1">
    <citation type="submission" date="2022-10" db="EMBL/GenBank/DDBJ databases">
        <title>The complete genomes of actinobacterial strains from the NBC collection.</title>
        <authorList>
            <person name="Joergensen T.S."/>
            <person name="Alvarez Arevalo M."/>
            <person name="Sterndorff E.B."/>
            <person name="Faurdal D."/>
            <person name="Vuksanovic O."/>
            <person name="Mourched A.-S."/>
            <person name="Charusanti P."/>
            <person name="Shaw S."/>
            <person name="Blin K."/>
            <person name="Weber T."/>
        </authorList>
    </citation>
    <scope>NUCLEOTIDE SEQUENCE</scope>
    <source>
        <strain evidence="8">NBC_00668</strain>
    </source>
</reference>
<feature type="transmembrane region" description="Helical" evidence="6">
    <location>
        <begin position="296"/>
        <end position="317"/>
    </location>
</feature>
<gene>
    <name evidence="8" type="ORF">OG515_24245</name>
</gene>
<evidence type="ECO:0000256" key="3">
    <source>
        <dbReference type="ARBA" id="ARBA00022692"/>
    </source>
</evidence>
<name>A0ABZ1XNH0_9ACTN</name>
<feature type="transmembrane region" description="Helical" evidence="6">
    <location>
        <begin position="657"/>
        <end position="677"/>
    </location>
</feature>
<keyword evidence="4 6" id="KW-1133">Transmembrane helix</keyword>
<evidence type="ECO:0000256" key="6">
    <source>
        <dbReference type="SAM" id="Phobius"/>
    </source>
</evidence>
<keyword evidence="2" id="KW-1003">Cell membrane</keyword>
<evidence type="ECO:0000256" key="2">
    <source>
        <dbReference type="ARBA" id="ARBA00022475"/>
    </source>
</evidence>
<evidence type="ECO:0000256" key="4">
    <source>
        <dbReference type="ARBA" id="ARBA00022989"/>
    </source>
</evidence>
<feature type="domain" description="ABC3 transporter permease C-terminal" evidence="7">
    <location>
        <begin position="205"/>
        <end position="309"/>
    </location>
</feature>
<keyword evidence="3 6" id="KW-0812">Transmembrane</keyword>
<dbReference type="EMBL" id="CP109019">
    <property type="protein sequence ID" value="WUT85075.1"/>
    <property type="molecule type" value="Genomic_DNA"/>
</dbReference>
<dbReference type="RefSeq" id="WP_329401504.1">
    <property type="nucleotide sequence ID" value="NZ_CP109019.1"/>
</dbReference>
<dbReference type="InterPro" id="IPR003838">
    <property type="entry name" value="ABC3_permease_C"/>
</dbReference>
<feature type="transmembrane region" description="Helical" evidence="6">
    <location>
        <begin position="704"/>
        <end position="730"/>
    </location>
</feature>
<feature type="transmembrane region" description="Helical" evidence="6">
    <location>
        <begin position="338"/>
        <end position="356"/>
    </location>
</feature>
<dbReference type="PANTHER" id="PTHR30287:SF2">
    <property type="entry name" value="BLL1001 PROTEIN"/>
    <property type="match status" value="1"/>
</dbReference>
<feature type="transmembrane region" description="Helical" evidence="6">
    <location>
        <begin position="417"/>
        <end position="438"/>
    </location>
</feature>
<feature type="domain" description="ABC3 transporter permease C-terminal" evidence="7">
    <location>
        <begin position="661"/>
        <end position="764"/>
    </location>
</feature>
<evidence type="ECO:0000313" key="9">
    <source>
        <dbReference type="Proteomes" id="UP001432060"/>
    </source>
</evidence>
<proteinExistence type="predicted"/>
<organism evidence="8 9">
    <name type="scientific">Streptomyces melanogenes</name>
    <dbReference type="NCBI Taxonomy" id="67326"/>
    <lineage>
        <taxon>Bacteria</taxon>
        <taxon>Bacillati</taxon>
        <taxon>Actinomycetota</taxon>
        <taxon>Actinomycetes</taxon>
        <taxon>Kitasatosporales</taxon>
        <taxon>Streptomycetaceae</taxon>
        <taxon>Streptomyces</taxon>
    </lineage>
</organism>
<dbReference type="InterPro" id="IPR038766">
    <property type="entry name" value="Membrane_comp_ABC_pdt"/>
</dbReference>
<feature type="transmembrane region" description="Helical" evidence="6">
    <location>
        <begin position="198"/>
        <end position="222"/>
    </location>
</feature>
<sequence>MNRLRDLLLGAKFALTGGREGWTRTLMTAVGVGLGVALLLATTALPGALSARDARDNARNDYGAGQQEAPAAADTMLIARTDTVFDGDDIRGRLVQPEGDRAPVPPGLSALPAPGTMVVSPELRELLRSPGGKLLRERVPYKITGTIGDAGLLGPHELAYYAGSDSLTGHKALTSDRVDVERIKSFPDKKPGEPIDPILALLIVIIFVVLLLPVAVFIAAAVRFGGDRRDKRLAALRLVGADSTMTRWIAAGEALAGSLLGLGLGTVFFLIARQYVGEVTIARLNVFPSDLDPSAALALLVGVAVPAAAVGVTLFALRGVVIEPLGVVRTSVPRPRRLWWRLLLPVVGLGLLIPMFDKGRDTGFYNQGQVIGGTVLLLIGVTALLPWLIETVVRRLGGGGVGWQLAVRRLQLNSGAAARLVNGIAVAVAGAIALQMLFSGIEGDYVTSSGEDTTRAQMVVPVTSNLSKAEQQRREENLRAVPGVTGTTTLGNVGLHTKATNPEDQKYVEMAVGDCRALREVGDLPSCKDGDVFVATGGEFGWDGATAGTKLLFEAAWVGDRRGPEIPYTVPRDARTVPARVDPLGTKRGGLLVTPGAMRKFTNVPVSYTTYVTTRPGDGLVADRVLNTAWRADPFTRARVLNDVKTATKFAGVRRGLYIGAAAVLMLIGTSLLVSMLEQLRERKRLLSSLVAFGTRRTTLSWSVLWQTAVPVTLGLTLATGVGLGLGAVLLRMVGHPIHVDWPSVAGMVGIGGAVVLLVTALSLPPLWRLMRPDGLRTE</sequence>
<dbReference type="Proteomes" id="UP001432060">
    <property type="component" value="Chromosome"/>
</dbReference>
<keyword evidence="9" id="KW-1185">Reference proteome</keyword>
<dbReference type="Pfam" id="PF02687">
    <property type="entry name" value="FtsX"/>
    <property type="match status" value="2"/>
</dbReference>
<feature type="transmembrane region" description="Helical" evidence="6">
    <location>
        <begin position="254"/>
        <end position="276"/>
    </location>
</feature>
<comment type="subcellular location">
    <subcellularLocation>
        <location evidence="1">Cell membrane</location>
        <topology evidence="1">Multi-pass membrane protein</topology>
    </subcellularLocation>
</comment>
<protein>
    <submittedName>
        <fullName evidence="8">ABC transporter permease</fullName>
    </submittedName>
</protein>
<evidence type="ECO:0000313" key="8">
    <source>
        <dbReference type="EMBL" id="WUT85075.1"/>
    </source>
</evidence>
<feature type="transmembrane region" description="Helical" evidence="6">
    <location>
        <begin position="742"/>
        <end position="764"/>
    </location>
</feature>
<accession>A0ABZ1XNH0</accession>
<feature type="transmembrane region" description="Helical" evidence="6">
    <location>
        <begin position="368"/>
        <end position="389"/>
    </location>
</feature>
<keyword evidence="5 6" id="KW-0472">Membrane</keyword>
<dbReference type="PANTHER" id="PTHR30287">
    <property type="entry name" value="MEMBRANE COMPONENT OF PREDICTED ABC SUPERFAMILY METABOLITE UPTAKE TRANSPORTER"/>
    <property type="match status" value="1"/>
</dbReference>
<evidence type="ECO:0000256" key="5">
    <source>
        <dbReference type="ARBA" id="ARBA00023136"/>
    </source>
</evidence>
<evidence type="ECO:0000256" key="1">
    <source>
        <dbReference type="ARBA" id="ARBA00004651"/>
    </source>
</evidence>